<dbReference type="PROSITE" id="PS00565">
    <property type="entry name" value="ARGININOSUCCIN_SYN_2"/>
    <property type="match status" value="1"/>
</dbReference>
<dbReference type="GO" id="GO:0006526">
    <property type="term" value="P:L-arginine biosynthetic process"/>
    <property type="evidence" value="ECO:0007669"/>
    <property type="project" value="UniProtKB-UniPathway"/>
</dbReference>
<dbReference type="FunFam" id="3.90.1260.10:FF:000003">
    <property type="entry name" value="Argininosuccinate synthase"/>
    <property type="match status" value="1"/>
</dbReference>
<dbReference type="InterPro" id="IPR018223">
    <property type="entry name" value="Arginosuc_synth_CS"/>
</dbReference>
<evidence type="ECO:0000313" key="15">
    <source>
        <dbReference type="Proteomes" id="UP000009328"/>
    </source>
</evidence>
<dbReference type="UniPathway" id="UPA00068">
    <property type="reaction ID" value="UER00113"/>
</dbReference>
<proteinExistence type="inferred from homology"/>
<evidence type="ECO:0000256" key="8">
    <source>
        <dbReference type="ARBA" id="ARBA00022741"/>
    </source>
</evidence>
<dbReference type="InterPro" id="IPR001518">
    <property type="entry name" value="Arginosuc_synth"/>
</dbReference>
<dbReference type="PROSITE" id="PS00564">
    <property type="entry name" value="ARGININOSUCCIN_SYN_1"/>
    <property type="match status" value="1"/>
</dbReference>
<evidence type="ECO:0000256" key="10">
    <source>
        <dbReference type="ARBA" id="ARBA00029916"/>
    </source>
</evidence>
<keyword evidence="15" id="KW-1185">Reference proteome</keyword>
<evidence type="ECO:0000256" key="7">
    <source>
        <dbReference type="ARBA" id="ARBA00022605"/>
    </source>
</evidence>
<evidence type="ECO:0000256" key="4">
    <source>
        <dbReference type="ARBA" id="ARBA00014810"/>
    </source>
</evidence>
<dbReference type="FunCoup" id="K0KX90">
    <property type="interactions" value="1006"/>
</dbReference>
<dbReference type="Gene3D" id="3.90.1260.10">
    <property type="entry name" value="Argininosuccinate synthetase, chain A, domain 2"/>
    <property type="match status" value="1"/>
</dbReference>
<dbReference type="eggNOG" id="KOG1706">
    <property type="taxonomic scope" value="Eukaryota"/>
</dbReference>
<dbReference type="InterPro" id="IPR048267">
    <property type="entry name" value="Arginosuc_syn_N"/>
</dbReference>
<evidence type="ECO:0000256" key="1">
    <source>
        <dbReference type="ARBA" id="ARBA00004967"/>
    </source>
</evidence>
<dbReference type="EMBL" id="CAIF01000259">
    <property type="protein sequence ID" value="CCH46657.1"/>
    <property type="molecule type" value="Genomic_DNA"/>
</dbReference>
<evidence type="ECO:0000259" key="12">
    <source>
        <dbReference type="Pfam" id="PF00764"/>
    </source>
</evidence>
<dbReference type="Proteomes" id="UP000009328">
    <property type="component" value="Unassembled WGS sequence"/>
</dbReference>
<feature type="domain" description="Arginosuccinate synthase-like N-terminal" evidence="12">
    <location>
        <begin position="5"/>
        <end position="169"/>
    </location>
</feature>
<comment type="pathway">
    <text evidence="1">Amino-acid biosynthesis; L-arginine biosynthesis; L-arginine from L-ornithine and carbamoyl phosphate: step 2/3.</text>
</comment>
<keyword evidence="9" id="KW-0067">ATP-binding</keyword>
<evidence type="ECO:0000256" key="6">
    <source>
        <dbReference type="ARBA" id="ARBA00022598"/>
    </source>
</evidence>
<evidence type="ECO:0000256" key="3">
    <source>
        <dbReference type="ARBA" id="ARBA00012286"/>
    </source>
</evidence>
<dbReference type="PANTHER" id="PTHR11587:SF2">
    <property type="entry name" value="ARGININOSUCCINATE SYNTHASE"/>
    <property type="match status" value="1"/>
</dbReference>
<dbReference type="HAMAP" id="MF_00005">
    <property type="entry name" value="Arg_succ_synth_type1"/>
    <property type="match status" value="1"/>
</dbReference>
<dbReference type="InterPro" id="IPR048268">
    <property type="entry name" value="Arginosuc_syn_C"/>
</dbReference>
<dbReference type="GO" id="GO:0005737">
    <property type="term" value="C:cytoplasm"/>
    <property type="evidence" value="ECO:0007669"/>
    <property type="project" value="TreeGrafter"/>
</dbReference>
<dbReference type="FunFam" id="3.40.50.620:FF:000019">
    <property type="entry name" value="Argininosuccinate synthase"/>
    <property type="match status" value="1"/>
</dbReference>
<dbReference type="PANTHER" id="PTHR11587">
    <property type="entry name" value="ARGININOSUCCINATE SYNTHASE"/>
    <property type="match status" value="1"/>
</dbReference>
<dbReference type="Pfam" id="PF20979">
    <property type="entry name" value="Arginosuc_syn_C"/>
    <property type="match status" value="1"/>
</dbReference>
<dbReference type="InParanoid" id="K0KX90"/>
<dbReference type="CDD" id="cd01999">
    <property type="entry name" value="ASS"/>
    <property type="match status" value="1"/>
</dbReference>
<evidence type="ECO:0000259" key="13">
    <source>
        <dbReference type="Pfam" id="PF20979"/>
    </source>
</evidence>
<dbReference type="InterPro" id="IPR023434">
    <property type="entry name" value="Arginosuc_synth_type_1_subfam"/>
</dbReference>
<comment type="subunit">
    <text evidence="2">Homotetramer.</text>
</comment>
<organism evidence="14 15">
    <name type="scientific">Wickerhamomyces ciferrii (strain ATCC 14091 / BCRC 22168 / CBS 111 / JCM 3599 / NBRC 0793 / NRRL Y-1031 F-60-10)</name>
    <name type="common">Yeast</name>
    <name type="synonym">Pichia ciferrii</name>
    <dbReference type="NCBI Taxonomy" id="1206466"/>
    <lineage>
        <taxon>Eukaryota</taxon>
        <taxon>Fungi</taxon>
        <taxon>Dikarya</taxon>
        <taxon>Ascomycota</taxon>
        <taxon>Saccharomycotina</taxon>
        <taxon>Saccharomycetes</taxon>
        <taxon>Phaffomycetales</taxon>
        <taxon>Wickerhamomycetaceae</taxon>
        <taxon>Wickerhamomyces</taxon>
    </lineage>
</organism>
<dbReference type="Gene3D" id="3.40.50.620">
    <property type="entry name" value="HUPs"/>
    <property type="match status" value="1"/>
</dbReference>
<evidence type="ECO:0000256" key="5">
    <source>
        <dbReference type="ARBA" id="ARBA00022571"/>
    </source>
</evidence>
<protein>
    <recommendedName>
        <fullName evidence="4">Argininosuccinate synthase</fullName>
        <ecNumber evidence="3">6.3.4.5</ecNumber>
    </recommendedName>
    <alternativeName>
        <fullName evidence="10">Citrulline--aspartate ligase</fullName>
    </alternativeName>
</protein>
<reference evidence="14 15" key="1">
    <citation type="journal article" date="2012" name="Eukaryot. Cell">
        <title>Draft genome sequence of Wickerhamomyces ciferrii NRRL Y-1031 F-60-10.</title>
        <authorList>
            <person name="Schneider J."/>
            <person name="Andrea H."/>
            <person name="Blom J."/>
            <person name="Jaenicke S."/>
            <person name="Ruckert C."/>
            <person name="Schorsch C."/>
            <person name="Szczepanowski R."/>
            <person name="Farwick M."/>
            <person name="Goesmann A."/>
            <person name="Puhler A."/>
            <person name="Schaffer S."/>
            <person name="Tauch A."/>
            <person name="Kohler T."/>
            <person name="Brinkrolf K."/>
        </authorList>
    </citation>
    <scope>NUCLEOTIDE SEQUENCE [LARGE SCALE GENOMIC DNA]</scope>
    <source>
        <strain evidence="15">ATCC 14091 / BCRC 22168 / CBS 111 / JCM 3599 / NBRC 0793 / NRRL Y-1031 F-60-10</strain>
    </source>
</reference>
<dbReference type="STRING" id="1206466.K0KX90"/>
<evidence type="ECO:0000256" key="9">
    <source>
        <dbReference type="ARBA" id="ARBA00022840"/>
    </source>
</evidence>
<sequence length="418" mass="46520">MSKGKVCLAYSGGLDTSIILAWLLEQGYEVIAFMADIGQEEDFEAARAKALAIGATKYVLVDVRKQFVEDVCYPAIQANAIYENVYLLGTSLARPVIAQAQIQVAEDEGCFAVSHGCTGKGNDQVRFELSFYALKPDVKVIAPWRDPVFFERFAGRKDLLAYAAEKNIPVTQTTAKPWSTDENLAHISFEAGILEDPDTTPPKDMWKLTVDPLDAPETPEDFTVFFDKGKPIKLTYTENGQETSVTEPVDLFLTANKLARRNGVGRIDIVENRFIGIKSRGCYETPGLTLLRNTHIDLEGLTLDREVRAIRDSFVTPTYSKILYNGLYFTPEGEYSRSMIQPSQNTVNGQVRARLYKGSIIILGRSSSTEKLYDATESSMDELTGFQPQEASGFIAVQAIRIKKYGEAKREKNDPITL</sequence>
<dbReference type="NCBIfam" id="NF001770">
    <property type="entry name" value="PRK00509.1"/>
    <property type="match status" value="1"/>
</dbReference>
<gene>
    <name evidence="14" type="primary">ARG1</name>
    <name evidence="14" type="ORF">BN7_6252</name>
</gene>
<evidence type="ECO:0000256" key="11">
    <source>
        <dbReference type="ARBA" id="ARBA00060987"/>
    </source>
</evidence>
<dbReference type="GO" id="GO:0000050">
    <property type="term" value="P:urea cycle"/>
    <property type="evidence" value="ECO:0007669"/>
    <property type="project" value="TreeGrafter"/>
</dbReference>
<dbReference type="NCBIfam" id="TIGR00032">
    <property type="entry name" value="argG"/>
    <property type="match status" value="1"/>
</dbReference>
<comment type="similarity">
    <text evidence="11">Belongs to the argininosuccinate synthase family. Type 1 subfamily.</text>
</comment>
<dbReference type="GO" id="GO:0000053">
    <property type="term" value="P:argininosuccinate metabolic process"/>
    <property type="evidence" value="ECO:0007669"/>
    <property type="project" value="TreeGrafter"/>
</dbReference>
<dbReference type="Pfam" id="PF00764">
    <property type="entry name" value="Arginosuc_synth"/>
    <property type="match status" value="1"/>
</dbReference>
<dbReference type="GO" id="GO:0004055">
    <property type="term" value="F:argininosuccinate synthase activity"/>
    <property type="evidence" value="ECO:0007669"/>
    <property type="project" value="UniProtKB-EC"/>
</dbReference>
<comment type="caution">
    <text evidence="14">The sequence shown here is derived from an EMBL/GenBank/DDBJ whole genome shotgun (WGS) entry which is preliminary data.</text>
</comment>
<accession>K0KX90</accession>
<keyword evidence="8" id="KW-0547">Nucleotide-binding</keyword>
<keyword evidence="5" id="KW-0055">Arginine biosynthesis</keyword>
<dbReference type="HOGENOM" id="CLU_032784_4_2_1"/>
<dbReference type="SUPFAM" id="SSF52402">
    <property type="entry name" value="Adenine nucleotide alpha hydrolases-like"/>
    <property type="match status" value="1"/>
</dbReference>
<feature type="domain" description="Arginosuccinate synthase C-terminal" evidence="13">
    <location>
        <begin position="178"/>
        <end position="405"/>
    </location>
</feature>
<dbReference type="InterPro" id="IPR024074">
    <property type="entry name" value="AS_cat/multimer_dom_body"/>
</dbReference>
<evidence type="ECO:0000313" key="14">
    <source>
        <dbReference type="EMBL" id="CCH46657.1"/>
    </source>
</evidence>
<dbReference type="GO" id="GO:0005524">
    <property type="term" value="F:ATP binding"/>
    <property type="evidence" value="ECO:0007669"/>
    <property type="project" value="UniProtKB-KW"/>
</dbReference>
<evidence type="ECO:0000256" key="2">
    <source>
        <dbReference type="ARBA" id="ARBA00011881"/>
    </source>
</evidence>
<dbReference type="SUPFAM" id="SSF69864">
    <property type="entry name" value="Argininosuccinate synthetase, C-terminal domain"/>
    <property type="match status" value="1"/>
</dbReference>
<dbReference type="InterPro" id="IPR014729">
    <property type="entry name" value="Rossmann-like_a/b/a_fold"/>
</dbReference>
<keyword evidence="6 14" id="KW-0436">Ligase</keyword>
<keyword evidence="7" id="KW-0028">Amino-acid biosynthesis</keyword>
<dbReference type="EC" id="6.3.4.5" evidence="3"/>
<dbReference type="AlphaFoldDB" id="K0KX90"/>
<name>K0KX90_WICCF</name>